<dbReference type="Pfam" id="PF14588">
    <property type="entry name" value="YjgF_endoribonc"/>
    <property type="match status" value="1"/>
</dbReference>
<proteinExistence type="predicted"/>
<dbReference type="Proteomes" id="UP000186143">
    <property type="component" value="Unassembled WGS sequence"/>
</dbReference>
<dbReference type="EMBL" id="MKIO01000029">
    <property type="protein sequence ID" value="OLP55286.1"/>
    <property type="molecule type" value="Genomic_DNA"/>
</dbReference>
<comment type="caution">
    <text evidence="2">The sequence shown here is derived from an EMBL/GenBank/DDBJ whole genome shotgun (WGS) entry which is preliminary data.</text>
</comment>
<dbReference type="Gene3D" id="3.30.1330.40">
    <property type="entry name" value="RutC-like"/>
    <property type="match status" value="1"/>
</dbReference>
<dbReference type="InterPro" id="IPR013813">
    <property type="entry name" value="Endoribo_LPSP/chorism_mut-like"/>
</dbReference>
<dbReference type="STRING" id="1672749.BJF92_22225"/>
<dbReference type="CDD" id="cd02199">
    <property type="entry name" value="YjgF_YER057c_UK114_like_1"/>
    <property type="match status" value="1"/>
</dbReference>
<dbReference type="OrthoDB" id="9806350at2"/>
<keyword evidence="5" id="KW-1185">Reference proteome</keyword>
<sequence>MSAVHPIDAKLAELGITLPVAAAPAANYVPYVLSGTQLFISGQLPMEAGKVAVTGKLGAGVDVAAGQRAAELCAINILAQARAALDGDLSRIARVVKLNGFIASVPEFTEQHLVMNGASNLIAAILGDAGRHARAAVGMAALPFDAAVEIDAVLDII</sequence>
<evidence type="ECO:0000313" key="3">
    <source>
        <dbReference type="EMBL" id="OQP88015.1"/>
    </source>
</evidence>
<reference evidence="2 4" key="1">
    <citation type="submission" date="2016-09" db="EMBL/GenBank/DDBJ databases">
        <title>Rhizobium sp. nov., a novel species isolated from the rice rhizosphere.</title>
        <authorList>
            <person name="Zhao J."/>
            <person name="Zhang X."/>
        </authorList>
    </citation>
    <scope>NUCLEOTIDE SEQUENCE [LARGE SCALE GENOMIC DNA]</scope>
    <source>
        <strain evidence="2 4">MH17</strain>
    </source>
</reference>
<evidence type="ECO:0000313" key="4">
    <source>
        <dbReference type="Proteomes" id="UP000186143"/>
    </source>
</evidence>
<reference evidence="3" key="2">
    <citation type="submission" date="2016-12" db="EMBL/GenBank/DDBJ databases">
        <authorList>
            <person name="Zhang X."/>
            <person name="Zhao J."/>
        </authorList>
    </citation>
    <scope>NUCLEOTIDE SEQUENCE</scope>
    <source>
        <strain evidence="3">RD15</strain>
    </source>
</reference>
<protein>
    <recommendedName>
        <fullName evidence="1">Endoribonuclease L-PSP/chorismate mutase-like domain-containing protein</fullName>
    </recommendedName>
</protein>
<dbReference type="EMBL" id="MSPX01000001">
    <property type="protein sequence ID" value="OQP88015.1"/>
    <property type="molecule type" value="Genomic_DNA"/>
</dbReference>
<name>A0A1Q9AJ29_9HYPH</name>
<dbReference type="AlphaFoldDB" id="A0A1Q9AJ29"/>
<dbReference type="Proteomes" id="UP000192652">
    <property type="component" value="Unassembled WGS sequence"/>
</dbReference>
<dbReference type="PANTHER" id="PTHR43760">
    <property type="entry name" value="ENDORIBONUCLEASE-RELATED"/>
    <property type="match status" value="1"/>
</dbReference>
<accession>A0A1Q9AJ29</accession>
<dbReference type="PANTHER" id="PTHR43760:SF1">
    <property type="entry name" value="ENDORIBONUCLEASE L-PSP_CHORISMATE MUTASE-LIKE DOMAIN-CONTAINING PROTEIN"/>
    <property type="match status" value="1"/>
</dbReference>
<organism evidence="2 4">
    <name type="scientific">Xaviernesmea rhizosphaerae</name>
    <dbReference type="NCBI Taxonomy" id="1672749"/>
    <lineage>
        <taxon>Bacteria</taxon>
        <taxon>Pseudomonadati</taxon>
        <taxon>Pseudomonadota</taxon>
        <taxon>Alphaproteobacteria</taxon>
        <taxon>Hyphomicrobiales</taxon>
        <taxon>Rhizobiaceae</taxon>
        <taxon>Rhizobium/Agrobacterium group</taxon>
        <taxon>Xaviernesmea</taxon>
    </lineage>
</organism>
<gene>
    <name evidence="2" type="ORF">BJF92_22225</name>
    <name evidence="3" type="ORF">BTR14_00565</name>
</gene>
<dbReference type="InterPro" id="IPR035959">
    <property type="entry name" value="RutC-like_sf"/>
</dbReference>
<dbReference type="SUPFAM" id="SSF55298">
    <property type="entry name" value="YjgF-like"/>
    <property type="match status" value="1"/>
</dbReference>
<dbReference type="RefSeq" id="WP_075634834.1">
    <property type="nucleotide sequence ID" value="NZ_MKIO01000029.1"/>
</dbReference>
<reference evidence="3 5" key="3">
    <citation type="journal article" date="2017" name="Antonie Van Leeuwenhoek">
        <title>Rhizobium rhizosphaerae sp. nov., a novel species isolated from rice rhizosphere.</title>
        <authorList>
            <person name="Zhao J.J."/>
            <person name="Zhang J."/>
            <person name="Zhang R.J."/>
            <person name="Zhang C.W."/>
            <person name="Yin H.Q."/>
            <person name="Zhang X.X."/>
        </authorList>
    </citation>
    <scope>NUCLEOTIDE SEQUENCE [LARGE SCALE GENOMIC DNA]</scope>
    <source>
        <strain evidence="3 5">RD15</strain>
    </source>
</reference>
<feature type="domain" description="Endoribonuclease L-PSP/chorismate mutase-like" evidence="1">
    <location>
        <begin position="9"/>
        <end position="145"/>
    </location>
</feature>
<evidence type="ECO:0000259" key="1">
    <source>
        <dbReference type="Pfam" id="PF14588"/>
    </source>
</evidence>
<evidence type="ECO:0000313" key="2">
    <source>
        <dbReference type="EMBL" id="OLP55286.1"/>
    </source>
</evidence>
<evidence type="ECO:0000313" key="5">
    <source>
        <dbReference type="Proteomes" id="UP000192652"/>
    </source>
</evidence>